<dbReference type="InterPro" id="IPR009057">
    <property type="entry name" value="Homeodomain-like_sf"/>
</dbReference>
<evidence type="ECO:0000313" key="3">
    <source>
        <dbReference type="Proteomes" id="UP001287356"/>
    </source>
</evidence>
<dbReference type="AlphaFoldDB" id="A0AAE0NAM5"/>
<gene>
    <name evidence="2" type="ORF">B0T24DRAFT_620144</name>
</gene>
<feature type="region of interest" description="Disordered" evidence="1">
    <location>
        <begin position="1"/>
        <end position="27"/>
    </location>
</feature>
<dbReference type="EMBL" id="JAULSN010000003">
    <property type="protein sequence ID" value="KAK3376946.1"/>
    <property type="molecule type" value="Genomic_DNA"/>
</dbReference>
<protein>
    <submittedName>
        <fullName evidence="2">Uncharacterized protein</fullName>
    </submittedName>
</protein>
<accession>A0AAE0NAM5</accession>
<dbReference type="Proteomes" id="UP001287356">
    <property type="component" value="Unassembled WGS sequence"/>
</dbReference>
<reference evidence="2" key="1">
    <citation type="journal article" date="2023" name="Mol. Phylogenet. Evol.">
        <title>Genome-scale phylogeny and comparative genomics of the fungal order Sordariales.</title>
        <authorList>
            <person name="Hensen N."/>
            <person name="Bonometti L."/>
            <person name="Westerberg I."/>
            <person name="Brannstrom I.O."/>
            <person name="Guillou S."/>
            <person name="Cros-Aarteil S."/>
            <person name="Calhoun S."/>
            <person name="Haridas S."/>
            <person name="Kuo A."/>
            <person name="Mondo S."/>
            <person name="Pangilinan J."/>
            <person name="Riley R."/>
            <person name="LaButti K."/>
            <person name="Andreopoulos B."/>
            <person name="Lipzen A."/>
            <person name="Chen C."/>
            <person name="Yan M."/>
            <person name="Daum C."/>
            <person name="Ng V."/>
            <person name="Clum A."/>
            <person name="Steindorff A."/>
            <person name="Ohm R.A."/>
            <person name="Martin F."/>
            <person name="Silar P."/>
            <person name="Natvig D.O."/>
            <person name="Lalanne C."/>
            <person name="Gautier V."/>
            <person name="Ament-Velasquez S.L."/>
            <person name="Kruys A."/>
            <person name="Hutchinson M.I."/>
            <person name="Powell A.J."/>
            <person name="Barry K."/>
            <person name="Miller A.N."/>
            <person name="Grigoriev I.V."/>
            <person name="Debuchy R."/>
            <person name="Gladieux P."/>
            <person name="Hiltunen Thoren M."/>
            <person name="Johannesson H."/>
        </authorList>
    </citation>
    <scope>NUCLEOTIDE SEQUENCE</scope>
    <source>
        <strain evidence="2">CBS 958.72</strain>
    </source>
</reference>
<sequence>MEAKPPNKHYSPHKRTRISMGVQNGKPKSQVALEEGCSPGSVFGIAKRYRVQQLAVALPRSFHFQPRNQNPGWFNLPY</sequence>
<comment type="caution">
    <text evidence="2">The sequence shown here is derived from an EMBL/GenBank/DDBJ whole genome shotgun (WGS) entry which is preliminary data.</text>
</comment>
<keyword evidence="3" id="KW-1185">Reference proteome</keyword>
<name>A0AAE0NAM5_9PEZI</name>
<reference evidence="2" key="2">
    <citation type="submission" date="2023-06" db="EMBL/GenBank/DDBJ databases">
        <authorList>
            <consortium name="Lawrence Berkeley National Laboratory"/>
            <person name="Haridas S."/>
            <person name="Hensen N."/>
            <person name="Bonometti L."/>
            <person name="Westerberg I."/>
            <person name="Brannstrom I.O."/>
            <person name="Guillou S."/>
            <person name="Cros-Aarteil S."/>
            <person name="Calhoun S."/>
            <person name="Kuo A."/>
            <person name="Mondo S."/>
            <person name="Pangilinan J."/>
            <person name="Riley R."/>
            <person name="Labutti K."/>
            <person name="Andreopoulos B."/>
            <person name="Lipzen A."/>
            <person name="Chen C."/>
            <person name="Yanf M."/>
            <person name="Daum C."/>
            <person name="Ng V."/>
            <person name="Clum A."/>
            <person name="Steindorff A."/>
            <person name="Ohm R."/>
            <person name="Martin F."/>
            <person name="Silar P."/>
            <person name="Natvig D."/>
            <person name="Lalanne C."/>
            <person name="Gautier V."/>
            <person name="Ament-Velasquez S.L."/>
            <person name="Kruys A."/>
            <person name="Hutchinson M.I."/>
            <person name="Powell A.J."/>
            <person name="Barry K."/>
            <person name="Miller A.N."/>
            <person name="Grigoriev I.V."/>
            <person name="Debuchy R."/>
            <person name="Gladieux P."/>
            <person name="Thoren M.H."/>
            <person name="Johannesson H."/>
        </authorList>
    </citation>
    <scope>NUCLEOTIDE SEQUENCE</scope>
    <source>
        <strain evidence="2">CBS 958.72</strain>
    </source>
</reference>
<organism evidence="2 3">
    <name type="scientific">Lasiosphaeria ovina</name>
    <dbReference type="NCBI Taxonomy" id="92902"/>
    <lineage>
        <taxon>Eukaryota</taxon>
        <taxon>Fungi</taxon>
        <taxon>Dikarya</taxon>
        <taxon>Ascomycota</taxon>
        <taxon>Pezizomycotina</taxon>
        <taxon>Sordariomycetes</taxon>
        <taxon>Sordariomycetidae</taxon>
        <taxon>Sordariales</taxon>
        <taxon>Lasiosphaeriaceae</taxon>
        <taxon>Lasiosphaeria</taxon>
    </lineage>
</organism>
<proteinExistence type="predicted"/>
<dbReference type="SUPFAM" id="SSF46689">
    <property type="entry name" value="Homeodomain-like"/>
    <property type="match status" value="1"/>
</dbReference>
<evidence type="ECO:0000313" key="2">
    <source>
        <dbReference type="EMBL" id="KAK3376946.1"/>
    </source>
</evidence>
<feature type="compositionally biased region" description="Basic residues" evidence="1">
    <location>
        <begin position="1"/>
        <end position="17"/>
    </location>
</feature>
<evidence type="ECO:0000256" key="1">
    <source>
        <dbReference type="SAM" id="MobiDB-lite"/>
    </source>
</evidence>